<evidence type="ECO:0000259" key="3">
    <source>
        <dbReference type="PROSITE" id="PS50157"/>
    </source>
</evidence>
<feature type="compositionally biased region" description="Polar residues" evidence="2">
    <location>
        <begin position="220"/>
        <end position="229"/>
    </location>
</feature>
<gene>
    <name evidence="4" type="ORF">D9611_001337</name>
</gene>
<organism evidence="4 5">
    <name type="scientific">Ephemerocybe angulata</name>
    <dbReference type="NCBI Taxonomy" id="980116"/>
    <lineage>
        <taxon>Eukaryota</taxon>
        <taxon>Fungi</taxon>
        <taxon>Dikarya</taxon>
        <taxon>Basidiomycota</taxon>
        <taxon>Agaricomycotina</taxon>
        <taxon>Agaricomycetes</taxon>
        <taxon>Agaricomycetidae</taxon>
        <taxon>Agaricales</taxon>
        <taxon>Agaricineae</taxon>
        <taxon>Psathyrellaceae</taxon>
        <taxon>Ephemerocybe</taxon>
    </lineage>
</organism>
<dbReference type="Gene3D" id="3.30.160.60">
    <property type="entry name" value="Classic Zinc Finger"/>
    <property type="match status" value="1"/>
</dbReference>
<protein>
    <recommendedName>
        <fullName evidence="3">C2H2-type domain-containing protein</fullName>
    </recommendedName>
</protein>
<keyword evidence="5" id="KW-1185">Reference proteome</keyword>
<proteinExistence type="predicted"/>
<dbReference type="Proteomes" id="UP000541558">
    <property type="component" value="Unassembled WGS sequence"/>
</dbReference>
<dbReference type="GO" id="GO:0008270">
    <property type="term" value="F:zinc ion binding"/>
    <property type="evidence" value="ECO:0007669"/>
    <property type="project" value="UniProtKB-KW"/>
</dbReference>
<dbReference type="OrthoDB" id="3069131at2759"/>
<dbReference type="SMART" id="SM00355">
    <property type="entry name" value="ZnF_C2H2"/>
    <property type="match status" value="2"/>
</dbReference>
<reference evidence="4 5" key="1">
    <citation type="journal article" date="2020" name="ISME J.">
        <title>Uncovering the hidden diversity of litter-decomposition mechanisms in mushroom-forming fungi.</title>
        <authorList>
            <person name="Floudas D."/>
            <person name="Bentzer J."/>
            <person name="Ahren D."/>
            <person name="Johansson T."/>
            <person name="Persson P."/>
            <person name="Tunlid A."/>
        </authorList>
    </citation>
    <scope>NUCLEOTIDE SEQUENCE [LARGE SCALE GENOMIC DNA]</scope>
    <source>
        <strain evidence="4 5">CBS 175.51</strain>
    </source>
</reference>
<dbReference type="PROSITE" id="PS50157">
    <property type="entry name" value="ZINC_FINGER_C2H2_2"/>
    <property type="match status" value="2"/>
</dbReference>
<keyword evidence="1" id="KW-0863">Zinc-finger</keyword>
<sequence length="484" mass="53950">MNPLIIMIHSKLGRSSRPGSFSFDTAFGSGPSIEYPSYFLPREEFLECNAGLTPADLFDVNGRRRPSLDWAHPRFADPSSPLFPLFPSMKPLDMLNPLSPTNLSGFTVPKSPGFGSSYSDVFGPSASPTHSLFPVFNASEGGDKPTIGWPSYHTIEHHPSEVPPMPLCSPATTPVKKTPVKKEPTTVRPHQLSTDVDKDHADAQDALRARFKKSTKKDASNASNASGSRQSRHPRMEESSLKRLLPMPELDERDDDHRPGQASIQAFDPSRTPKPIAPLPRNRMKVESSPAKLVFFNPECTPSSSYPSPSSPPSYRDKGRDGDDDEYIPSSGPQRKRQKRGPSPLSSSHLKTHLCRSRNGRKTQLEVVLESLPYEMEDIIRRSGQFKCPFPECGQWTTSEGDLGRHLESSIHATHRYVCLAANCLEQFAREDSMKRHHKNNRGKHHKFEHTRAVLRGLSHRVLKEDVPALKESVLDLARGDGLF</sequence>
<evidence type="ECO:0000256" key="1">
    <source>
        <dbReference type="PROSITE-ProRule" id="PRU00042"/>
    </source>
</evidence>
<dbReference type="EMBL" id="JAACJK010000001">
    <property type="protein sequence ID" value="KAF5341692.1"/>
    <property type="molecule type" value="Genomic_DNA"/>
</dbReference>
<keyword evidence="1" id="KW-0862">Zinc</keyword>
<feature type="region of interest" description="Disordered" evidence="2">
    <location>
        <begin position="156"/>
        <end position="285"/>
    </location>
</feature>
<feature type="region of interest" description="Disordered" evidence="2">
    <location>
        <begin position="297"/>
        <end position="357"/>
    </location>
</feature>
<name>A0A8H5CJB6_9AGAR</name>
<evidence type="ECO:0000313" key="4">
    <source>
        <dbReference type="EMBL" id="KAF5341692.1"/>
    </source>
</evidence>
<dbReference type="AlphaFoldDB" id="A0A8H5CJB6"/>
<feature type="domain" description="C2H2-type" evidence="3">
    <location>
        <begin position="386"/>
        <end position="417"/>
    </location>
</feature>
<evidence type="ECO:0000313" key="5">
    <source>
        <dbReference type="Proteomes" id="UP000541558"/>
    </source>
</evidence>
<comment type="caution">
    <text evidence="4">The sequence shown here is derived from an EMBL/GenBank/DDBJ whole genome shotgun (WGS) entry which is preliminary data.</text>
</comment>
<accession>A0A8H5CJB6</accession>
<dbReference type="InterPro" id="IPR013087">
    <property type="entry name" value="Znf_C2H2_type"/>
</dbReference>
<keyword evidence="1" id="KW-0479">Metal-binding</keyword>
<evidence type="ECO:0000256" key="2">
    <source>
        <dbReference type="SAM" id="MobiDB-lite"/>
    </source>
</evidence>
<feature type="compositionally biased region" description="Basic and acidic residues" evidence="2">
    <location>
        <begin position="195"/>
        <end position="208"/>
    </location>
</feature>
<feature type="domain" description="C2H2-type" evidence="3">
    <location>
        <begin position="417"/>
        <end position="446"/>
    </location>
</feature>